<keyword evidence="1" id="KW-1133">Transmembrane helix</keyword>
<evidence type="ECO:0000313" key="2">
    <source>
        <dbReference type="EMBL" id="SDE51358.1"/>
    </source>
</evidence>
<dbReference type="PANTHER" id="PTHR10412">
    <property type="entry name" value="MANNOSYL-OLIGOSACCHARIDE GLUCOSIDASE"/>
    <property type="match status" value="1"/>
</dbReference>
<keyword evidence="1" id="KW-0812">Transmembrane</keyword>
<keyword evidence="3" id="KW-1185">Reference proteome</keyword>
<proteinExistence type="predicted"/>
<protein>
    <submittedName>
        <fullName evidence="2">Uncharacterized protein</fullName>
    </submittedName>
</protein>
<dbReference type="EMBL" id="FNAO01000005">
    <property type="protein sequence ID" value="SDE51358.1"/>
    <property type="molecule type" value="Genomic_DNA"/>
</dbReference>
<sequence length="167" mass="19141">MEQADGTAWMAMYSLNMLQIALEISMEDPTYEDMCTKFFKHFVYIASSPNRMGDDWQDSWDEEEGFFYDILVLPNDNYVPIKVRSLVGLMTLNAVLVLEKAKLSKLKGFTRGLKWFRNYREKNGLYQIGIGIRILKALSCSMNIFIAIMAAGYGLAIKRVGLAVWLK</sequence>
<dbReference type="GO" id="GO:0009311">
    <property type="term" value="P:oligosaccharide metabolic process"/>
    <property type="evidence" value="ECO:0007669"/>
    <property type="project" value="InterPro"/>
</dbReference>
<dbReference type="AlphaFoldDB" id="A0A1G7DII3"/>
<dbReference type="Proteomes" id="UP000199109">
    <property type="component" value="Unassembled WGS sequence"/>
</dbReference>
<dbReference type="PANTHER" id="PTHR10412:SF10">
    <property type="entry name" value="GLYCOSYL HYDROLASE FAMILY 63 C-TERMINAL DOMAIN-CONTAINING PROTEIN"/>
    <property type="match status" value="1"/>
</dbReference>
<dbReference type="STRING" id="641691.SAMN05421636_105343"/>
<reference evidence="2 3" key="1">
    <citation type="submission" date="2016-10" db="EMBL/GenBank/DDBJ databases">
        <authorList>
            <person name="de Groot N.N."/>
        </authorList>
    </citation>
    <scope>NUCLEOTIDE SEQUENCE [LARGE SCALE GENOMIC DNA]</scope>
    <source>
        <strain evidence="2 3">DSM 23421</strain>
    </source>
</reference>
<evidence type="ECO:0000313" key="3">
    <source>
        <dbReference type="Proteomes" id="UP000199109"/>
    </source>
</evidence>
<feature type="transmembrane region" description="Helical" evidence="1">
    <location>
        <begin position="144"/>
        <end position="166"/>
    </location>
</feature>
<dbReference type="RefSeq" id="WP_175455321.1">
    <property type="nucleotide sequence ID" value="NZ_FNAO01000005.1"/>
</dbReference>
<evidence type="ECO:0000256" key="1">
    <source>
        <dbReference type="SAM" id="Phobius"/>
    </source>
</evidence>
<dbReference type="InterPro" id="IPR004888">
    <property type="entry name" value="Glycoside_hydrolase_63"/>
</dbReference>
<keyword evidence="1" id="KW-0472">Membrane</keyword>
<accession>A0A1G7DII3</accession>
<gene>
    <name evidence="2" type="ORF">SAMN05421636_105343</name>
</gene>
<dbReference type="Gene3D" id="1.50.10.10">
    <property type="match status" value="1"/>
</dbReference>
<dbReference type="InterPro" id="IPR012341">
    <property type="entry name" value="6hp_glycosidase-like_sf"/>
</dbReference>
<dbReference type="GO" id="GO:0004573">
    <property type="term" value="F:Glc3Man9GlcNAc2 oligosaccharide glucosidase activity"/>
    <property type="evidence" value="ECO:0007669"/>
    <property type="project" value="InterPro"/>
</dbReference>
<name>A0A1G7DII3_9FLAO</name>
<organism evidence="2 3">
    <name type="scientific">Pricia antarctica</name>
    <dbReference type="NCBI Taxonomy" id="641691"/>
    <lineage>
        <taxon>Bacteria</taxon>
        <taxon>Pseudomonadati</taxon>
        <taxon>Bacteroidota</taxon>
        <taxon>Flavobacteriia</taxon>
        <taxon>Flavobacteriales</taxon>
        <taxon>Flavobacteriaceae</taxon>
        <taxon>Pricia</taxon>
    </lineage>
</organism>